<organism evidence="2 3">
    <name type="scientific">Allorhodopirellula solitaria</name>
    <dbReference type="NCBI Taxonomy" id="2527987"/>
    <lineage>
        <taxon>Bacteria</taxon>
        <taxon>Pseudomonadati</taxon>
        <taxon>Planctomycetota</taxon>
        <taxon>Planctomycetia</taxon>
        <taxon>Pirellulales</taxon>
        <taxon>Pirellulaceae</taxon>
        <taxon>Allorhodopirellula</taxon>
    </lineage>
</organism>
<gene>
    <name evidence="2" type="ORF">CA85_04490</name>
</gene>
<dbReference type="Proteomes" id="UP000318053">
    <property type="component" value="Unassembled WGS sequence"/>
</dbReference>
<dbReference type="EMBL" id="SJPK01000001">
    <property type="protein sequence ID" value="TWT75160.1"/>
    <property type="molecule type" value="Genomic_DNA"/>
</dbReference>
<evidence type="ECO:0000313" key="2">
    <source>
        <dbReference type="EMBL" id="TWT75160.1"/>
    </source>
</evidence>
<comment type="caution">
    <text evidence="2">The sequence shown here is derived from an EMBL/GenBank/DDBJ whole genome shotgun (WGS) entry which is preliminary data.</text>
</comment>
<accession>A0A5C5YJU6</accession>
<evidence type="ECO:0000256" key="1">
    <source>
        <dbReference type="SAM" id="MobiDB-lite"/>
    </source>
</evidence>
<feature type="region of interest" description="Disordered" evidence="1">
    <location>
        <begin position="12"/>
        <end position="42"/>
    </location>
</feature>
<name>A0A5C5YJU6_9BACT</name>
<evidence type="ECO:0000313" key="3">
    <source>
        <dbReference type="Proteomes" id="UP000318053"/>
    </source>
</evidence>
<reference evidence="2 3" key="1">
    <citation type="submission" date="2019-02" db="EMBL/GenBank/DDBJ databases">
        <title>Deep-cultivation of Planctomycetes and their phenomic and genomic characterization uncovers novel biology.</title>
        <authorList>
            <person name="Wiegand S."/>
            <person name="Jogler M."/>
            <person name="Boedeker C."/>
            <person name="Pinto D."/>
            <person name="Vollmers J."/>
            <person name="Rivas-Marin E."/>
            <person name="Kohn T."/>
            <person name="Peeters S.H."/>
            <person name="Heuer A."/>
            <person name="Rast P."/>
            <person name="Oberbeckmann S."/>
            <person name="Bunk B."/>
            <person name="Jeske O."/>
            <person name="Meyerdierks A."/>
            <person name="Storesund J.E."/>
            <person name="Kallscheuer N."/>
            <person name="Luecker S."/>
            <person name="Lage O.M."/>
            <person name="Pohl T."/>
            <person name="Merkel B.J."/>
            <person name="Hornburger P."/>
            <person name="Mueller R.-W."/>
            <person name="Bruemmer F."/>
            <person name="Labrenz M."/>
            <person name="Spormann A.M."/>
            <person name="Op Den Camp H."/>
            <person name="Overmann J."/>
            <person name="Amann R."/>
            <person name="Jetten M.S.M."/>
            <person name="Mascher T."/>
            <person name="Medema M.H."/>
            <person name="Devos D.P."/>
            <person name="Kaster A.-K."/>
            <person name="Ovreas L."/>
            <person name="Rohde M."/>
            <person name="Galperin M.Y."/>
            <person name="Jogler C."/>
        </authorList>
    </citation>
    <scope>NUCLEOTIDE SEQUENCE [LARGE SCALE GENOMIC DNA]</scope>
    <source>
        <strain evidence="2 3">CA85</strain>
    </source>
</reference>
<protein>
    <submittedName>
        <fullName evidence="2">Uncharacterized protein</fullName>
    </submittedName>
</protein>
<keyword evidence="3" id="KW-1185">Reference proteome</keyword>
<proteinExistence type="predicted"/>
<dbReference type="AlphaFoldDB" id="A0A5C5YJU6"/>
<sequence>MHLAQRSLAEQLQLLSGRRPTHPLPLAPAHVKADGSPTHQRGKCSVLRGEQVIFADAAGYQDRFAVESRWHWP</sequence>